<dbReference type="InterPro" id="IPR006869">
    <property type="entry name" value="DUF547"/>
</dbReference>
<dbReference type="Proteomes" id="UP000739538">
    <property type="component" value="Unassembled WGS sequence"/>
</dbReference>
<dbReference type="EMBL" id="JAGQHS010000242">
    <property type="protein sequence ID" value="MCA9758987.1"/>
    <property type="molecule type" value="Genomic_DNA"/>
</dbReference>
<reference evidence="3" key="2">
    <citation type="journal article" date="2021" name="Microbiome">
        <title>Successional dynamics and alternative stable states in a saline activated sludge microbial community over 9 years.</title>
        <authorList>
            <person name="Wang Y."/>
            <person name="Ye J."/>
            <person name="Ju F."/>
            <person name="Liu L."/>
            <person name="Boyd J.A."/>
            <person name="Deng Y."/>
            <person name="Parks D.H."/>
            <person name="Jiang X."/>
            <person name="Yin X."/>
            <person name="Woodcroft B.J."/>
            <person name="Tyson G.W."/>
            <person name="Hugenholtz P."/>
            <person name="Polz M.F."/>
            <person name="Zhang T."/>
        </authorList>
    </citation>
    <scope>NUCLEOTIDE SEQUENCE</scope>
    <source>
        <strain evidence="3">HKST-UBA02</strain>
    </source>
</reference>
<dbReference type="AlphaFoldDB" id="A0A956NGJ0"/>
<proteinExistence type="predicted"/>
<sequence>MYRLRWARQKAKATVARTVIVAALAMLGPSMVTVGLASTTDTSARTDASAADALHSEFGALLARYVHGVGVDYPAWSGAADDLTALNDYVQSLTSLDPAPWPEDDQKAYWINLYNAATLRLVLAHYPLDSIKDIGGLFSSPWKRDVVTVAESTLTLDEIENEILRPEFHDPRIHFALNCASIGCPPLRADAYRAANLSEQLDESCRRTLNDARWVSVGKDGIRVTKIFDWYRGDFEENGGSVRTFLDRYRNEPLPKGKIEHLSYDWSLNIAADRDSH</sequence>
<accession>A0A956NGJ0</accession>
<name>A0A956NGJ0_UNCEI</name>
<dbReference type="Pfam" id="PF04784">
    <property type="entry name" value="DUF547"/>
    <property type="match status" value="1"/>
</dbReference>
<feature type="domain" description="DUF547" evidence="2">
    <location>
        <begin position="101"/>
        <end position="207"/>
    </location>
</feature>
<evidence type="ECO:0000259" key="2">
    <source>
        <dbReference type="Pfam" id="PF04784"/>
    </source>
</evidence>
<evidence type="ECO:0000313" key="4">
    <source>
        <dbReference type="Proteomes" id="UP000739538"/>
    </source>
</evidence>
<organism evidence="3 4">
    <name type="scientific">Eiseniibacteriota bacterium</name>
    <dbReference type="NCBI Taxonomy" id="2212470"/>
    <lineage>
        <taxon>Bacteria</taxon>
        <taxon>Candidatus Eiseniibacteriota</taxon>
    </lineage>
</organism>
<dbReference type="PANTHER" id="PTHR46361">
    <property type="entry name" value="ELECTRON CARRIER/ PROTEIN DISULFIDE OXIDOREDUCTASE"/>
    <property type="match status" value="1"/>
</dbReference>
<reference evidence="3" key="1">
    <citation type="submission" date="2020-04" db="EMBL/GenBank/DDBJ databases">
        <authorList>
            <person name="Zhang T."/>
        </authorList>
    </citation>
    <scope>NUCLEOTIDE SEQUENCE</scope>
    <source>
        <strain evidence="3">HKST-UBA02</strain>
    </source>
</reference>
<feature type="chain" id="PRO_5037671827" evidence="1">
    <location>
        <begin position="38"/>
        <end position="277"/>
    </location>
</feature>
<dbReference type="PANTHER" id="PTHR46361:SF3">
    <property type="entry name" value="ELECTRON CARRIER_ PROTEIN DISULFIDE OXIDOREDUCTASE"/>
    <property type="match status" value="1"/>
</dbReference>
<evidence type="ECO:0000256" key="1">
    <source>
        <dbReference type="SAM" id="SignalP"/>
    </source>
</evidence>
<feature type="signal peptide" evidence="1">
    <location>
        <begin position="1"/>
        <end position="37"/>
    </location>
</feature>
<comment type="caution">
    <text evidence="3">The sequence shown here is derived from an EMBL/GenBank/DDBJ whole genome shotgun (WGS) entry which is preliminary data.</text>
</comment>
<protein>
    <submittedName>
        <fullName evidence="3">DUF547 domain-containing protein</fullName>
    </submittedName>
</protein>
<gene>
    <name evidence="3" type="ORF">KDA27_24555</name>
</gene>
<evidence type="ECO:0000313" key="3">
    <source>
        <dbReference type="EMBL" id="MCA9758987.1"/>
    </source>
</evidence>
<keyword evidence="1" id="KW-0732">Signal</keyword>